<keyword evidence="1" id="KW-0812">Transmembrane</keyword>
<proteinExistence type="predicted"/>
<keyword evidence="1" id="KW-0472">Membrane</keyword>
<name>A0A2N8TSA5_9ACTN</name>
<comment type="caution">
    <text evidence="2">The sequence shown here is derived from an EMBL/GenBank/DDBJ whole genome shotgun (WGS) entry which is preliminary data.</text>
</comment>
<evidence type="ECO:0000313" key="2">
    <source>
        <dbReference type="EMBL" id="PNG21894.1"/>
    </source>
</evidence>
<reference evidence="2 3" key="1">
    <citation type="submission" date="2018-01" db="EMBL/GenBank/DDBJ databases">
        <title>Draft genome sequence of Streptomyces sp. 13K301.</title>
        <authorList>
            <person name="Sahin N."/>
            <person name="Saygin H."/>
            <person name="Ay H."/>
        </authorList>
    </citation>
    <scope>NUCLEOTIDE SEQUENCE [LARGE SCALE GENOMIC DNA]</scope>
    <source>
        <strain evidence="2 3">13K301</strain>
    </source>
</reference>
<dbReference type="Proteomes" id="UP000235943">
    <property type="component" value="Unassembled WGS sequence"/>
</dbReference>
<dbReference type="EMBL" id="POUC01000068">
    <property type="protein sequence ID" value="PNG21894.1"/>
    <property type="molecule type" value="Genomic_DNA"/>
</dbReference>
<feature type="transmembrane region" description="Helical" evidence="1">
    <location>
        <begin position="45"/>
        <end position="66"/>
    </location>
</feature>
<evidence type="ECO:0000313" key="3">
    <source>
        <dbReference type="Proteomes" id="UP000235943"/>
    </source>
</evidence>
<gene>
    <name evidence="2" type="ORF">C1J00_12360</name>
</gene>
<keyword evidence="1" id="KW-1133">Transmembrane helix</keyword>
<dbReference type="AlphaFoldDB" id="A0A2N8TSA5"/>
<dbReference type="OrthoDB" id="9908516at2"/>
<dbReference type="RefSeq" id="WP_102909093.1">
    <property type="nucleotide sequence ID" value="NZ_POUC01000068.1"/>
</dbReference>
<evidence type="ECO:0000256" key="1">
    <source>
        <dbReference type="SAM" id="Phobius"/>
    </source>
</evidence>
<keyword evidence="3" id="KW-1185">Reference proteome</keyword>
<protein>
    <submittedName>
        <fullName evidence="2">Uncharacterized protein</fullName>
    </submittedName>
</protein>
<accession>A0A2N8TSA5</accession>
<organism evidence="2 3">
    <name type="scientific">Streptomyces cahuitamycinicus</name>
    <dbReference type="NCBI Taxonomy" id="2070367"/>
    <lineage>
        <taxon>Bacteria</taxon>
        <taxon>Bacillati</taxon>
        <taxon>Actinomycetota</taxon>
        <taxon>Actinomycetes</taxon>
        <taxon>Kitasatosporales</taxon>
        <taxon>Streptomycetaceae</taxon>
        <taxon>Streptomyces</taxon>
    </lineage>
</organism>
<sequence length="75" mass="7765">MVYFAAADQGSAGLAWCLVAALAALVVFFIGFYGSQKPKPVGLSLGFYPALFLGAGGGAVTFFGLVEFFSLVHLV</sequence>
<feature type="transmembrane region" description="Helical" evidence="1">
    <location>
        <begin position="12"/>
        <end position="33"/>
    </location>
</feature>